<feature type="domain" description="F-box" evidence="1">
    <location>
        <begin position="10"/>
        <end position="49"/>
    </location>
</feature>
<accession>A0A835ISI7</accession>
<dbReference type="SUPFAM" id="SSF50965">
    <property type="entry name" value="Galactose oxidase, central domain"/>
    <property type="match status" value="1"/>
</dbReference>
<dbReference type="Gene3D" id="1.20.1280.50">
    <property type="match status" value="1"/>
</dbReference>
<dbReference type="InterPro" id="IPR013187">
    <property type="entry name" value="F-box-assoc_dom_typ3"/>
</dbReference>
<dbReference type="InterPro" id="IPR050796">
    <property type="entry name" value="SCF_F-box_component"/>
</dbReference>
<proteinExistence type="predicted"/>
<evidence type="ECO:0000259" key="1">
    <source>
        <dbReference type="SMART" id="SM00256"/>
    </source>
</evidence>
<dbReference type="AlphaFoldDB" id="A0A835ISI7"/>
<protein>
    <recommendedName>
        <fullName evidence="1">F-box domain-containing protein</fullName>
    </recommendedName>
</protein>
<dbReference type="OrthoDB" id="1894463at2759"/>
<dbReference type="InterPro" id="IPR011043">
    <property type="entry name" value="Gal_Oxase/kelch_b-propeller"/>
</dbReference>
<dbReference type="Pfam" id="PF08268">
    <property type="entry name" value="FBA_3"/>
    <property type="match status" value="1"/>
</dbReference>
<keyword evidence="3" id="KW-1185">Reference proteome</keyword>
<sequence>MDQMACLWNVPEDISLNIFSRLHIRYLIRCKSVCKSWYTLISNPYLVPMHLSRAPQLRDPDILVFVNHIKRLETDEIAYHIDNTKSFTIENVGCNDESKKPLPVLPPHLRSFGVCGSCNGLLCLGDSGLHRPVTDPMKIGELYVWNPFTGEILQLPTCNTIGIHAFSFGQNPILNEYMVLAMTKVYPDDFGDFYDASEDYECELKIEMCTLGSASWTIIRNVPFIPVTSHSSGYFLLDGALHWLARKEINQYSVGISSLDLGNQTFQFTPLPPEIAHDDRCYHFGTLGGCLYTVDFDRHSPSHIDIWILKQFGVMESWSKVYVISLDEENFYAFRPVCVFKCGEVLIVFNNNSWALYDPKSGRRREIRFLGTGDRGSSRQVFAYTGTLVSPTAMPCNELL</sequence>
<comment type="caution">
    <text evidence="2">The sequence shown here is derived from an EMBL/GenBank/DDBJ whole genome shotgun (WGS) entry which is preliminary data.</text>
</comment>
<name>A0A835ISI7_9MAGN</name>
<dbReference type="SMART" id="SM00256">
    <property type="entry name" value="FBOX"/>
    <property type="match status" value="1"/>
</dbReference>
<dbReference type="Pfam" id="PF12937">
    <property type="entry name" value="F-box-like"/>
    <property type="match status" value="1"/>
</dbReference>
<dbReference type="InterPro" id="IPR036047">
    <property type="entry name" value="F-box-like_dom_sf"/>
</dbReference>
<reference evidence="2 3" key="1">
    <citation type="submission" date="2020-10" db="EMBL/GenBank/DDBJ databases">
        <title>The Coptis chinensis genome and diversification of protoberbering-type alkaloids.</title>
        <authorList>
            <person name="Wang B."/>
            <person name="Shu S."/>
            <person name="Song C."/>
            <person name="Liu Y."/>
        </authorList>
    </citation>
    <scope>NUCLEOTIDE SEQUENCE [LARGE SCALE GENOMIC DNA]</scope>
    <source>
        <strain evidence="2">HL-2020</strain>
        <tissue evidence="2">Leaf</tissue>
    </source>
</reference>
<evidence type="ECO:0000313" key="2">
    <source>
        <dbReference type="EMBL" id="KAF9622789.1"/>
    </source>
</evidence>
<dbReference type="SUPFAM" id="SSF81383">
    <property type="entry name" value="F-box domain"/>
    <property type="match status" value="1"/>
</dbReference>
<gene>
    <name evidence="2" type="ORF">IFM89_034024</name>
</gene>
<dbReference type="InterPro" id="IPR017451">
    <property type="entry name" value="F-box-assoc_interact_dom"/>
</dbReference>
<dbReference type="NCBIfam" id="TIGR01640">
    <property type="entry name" value="F_box_assoc_1"/>
    <property type="match status" value="1"/>
</dbReference>
<organism evidence="2 3">
    <name type="scientific">Coptis chinensis</name>
    <dbReference type="NCBI Taxonomy" id="261450"/>
    <lineage>
        <taxon>Eukaryota</taxon>
        <taxon>Viridiplantae</taxon>
        <taxon>Streptophyta</taxon>
        <taxon>Embryophyta</taxon>
        <taxon>Tracheophyta</taxon>
        <taxon>Spermatophyta</taxon>
        <taxon>Magnoliopsida</taxon>
        <taxon>Ranunculales</taxon>
        <taxon>Ranunculaceae</taxon>
        <taxon>Coptidoideae</taxon>
        <taxon>Coptis</taxon>
    </lineage>
</organism>
<dbReference type="Proteomes" id="UP000631114">
    <property type="component" value="Unassembled WGS sequence"/>
</dbReference>
<dbReference type="EMBL" id="JADFTS010000002">
    <property type="protein sequence ID" value="KAF9622789.1"/>
    <property type="molecule type" value="Genomic_DNA"/>
</dbReference>
<dbReference type="PANTHER" id="PTHR31672:SF13">
    <property type="entry name" value="F-BOX PROTEIN CPR30-LIKE"/>
    <property type="match status" value="1"/>
</dbReference>
<dbReference type="PANTHER" id="PTHR31672">
    <property type="entry name" value="BNACNNG10540D PROTEIN"/>
    <property type="match status" value="1"/>
</dbReference>
<evidence type="ECO:0000313" key="3">
    <source>
        <dbReference type="Proteomes" id="UP000631114"/>
    </source>
</evidence>
<dbReference type="InterPro" id="IPR001810">
    <property type="entry name" value="F-box_dom"/>
</dbReference>